<accession>A0A225DGQ5</accession>
<dbReference type="PANTHER" id="PTHR38457">
    <property type="entry name" value="REGULATOR ABRB-RELATED"/>
    <property type="match status" value="1"/>
</dbReference>
<dbReference type="Pfam" id="PF05145">
    <property type="entry name" value="AbrB"/>
    <property type="match status" value="1"/>
</dbReference>
<protein>
    <submittedName>
        <fullName evidence="3">Ammonia monooxygenase</fullName>
    </submittedName>
</protein>
<dbReference type="EMBL" id="NIDE01000017">
    <property type="protein sequence ID" value="OWK36556.1"/>
    <property type="molecule type" value="Genomic_DNA"/>
</dbReference>
<feature type="transmembrane region" description="Helical" evidence="2">
    <location>
        <begin position="242"/>
        <end position="263"/>
    </location>
</feature>
<dbReference type="RefSeq" id="WP_088259544.1">
    <property type="nucleotide sequence ID" value="NZ_NIDE01000017.1"/>
</dbReference>
<feature type="transmembrane region" description="Helical" evidence="2">
    <location>
        <begin position="152"/>
        <end position="173"/>
    </location>
</feature>
<name>A0A225DGQ5_9BACT</name>
<keyword evidence="2" id="KW-1133">Transmembrane helix</keyword>
<feature type="transmembrane region" description="Helical" evidence="2">
    <location>
        <begin position="185"/>
        <end position="208"/>
    </location>
</feature>
<dbReference type="GO" id="GO:0010468">
    <property type="term" value="P:regulation of gene expression"/>
    <property type="evidence" value="ECO:0007669"/>
    <property type="project" value="InterPro"/>
</dbReference>
<evidence type="ECO:0000256" key="1">
    <source>
        <dbReference type="SAM" id="MobiDB-lite"/>
    </source>
</evidence>
<dbReference type="PIRSF" id="PIRSF038991">
    <property type="entry name" value="Protein_AbrB"/>
    <property type="match status" value="1"/>
</dbReference>
<dbReference type="NCBIfam" id="TIGR03082">
    <property type="entry name" value="Gneg_AbrB_dup"/>
    <property type="match status" value="2"/>
</dbReference>
<feature type="transmembrane region" description="Helical" evidence="2">
    <location>
        <begin position="70"/>
        <end position="89"/>
    </location>
</feature>
<gene>
    <name evidence="3" type="ORF">FRUB_09119</name>
</gene>
<keyword evidence="3" id="KW-0503">Monooxygenase</keyword>
<comment type="caution">
    <text evidence="3">The sequence shown here is derived from an EMBL/GenBank/DDBJ whole genome shotgun (WGS) entry which is preliminary data.</text>
</comment>
<dbReference type="GO" id="GO:0016020">
    <property type="term" value="C:membrane"/>
    <property type="evidence" value="ECO:0007669"/>
    <property type="project" value="InterPro"/>
</dbReference>
<keyword evidence="3" id="KW-0560">Oxidoreductase</keyword>
<dbReference type="InterPro" id="IPR017516">
    <property type="entry name" value="AbrB_dup"/>
</dbReference>
<evidence type="ECO:0000313" key="3">
    <source>
        <dbReference type="EMBL" id="OWK36556.1"/>
    </source>
</evidence>
<feature type="transmembrane region" description="Helical" evidence="2">
    <location>
        <begin position="215"/>
        <end position="236"/>
    </location>
</feature>
<dbReference type="Proteomes" id="UP000214646">
    <property type="component" value="Unassembled WGS sequence"/>
</dbReference>
<dbReference type="InterPro" id="IPR007820">
    <property type="entry name" value="AbrB_fam"/>
</dbReference>
<proteinExistence type="predicted"/>
<feature type="compositionally biased region" description="Low complexity" evidence="1">
    <location>
        <begin position="359"/>
        <end position="374"/>
    </location>
</feature>
<dbReference type="OrthoDB" id="528158at2"/>
<evidence type="ECO:0000313" key="4">
    <source>
        <dbReference type="Proteomes" id="UP000214646"/>
    </source>
</evidence>
<sequence>MADPRSPLARLSRPGQWGVLLAASIALAALLKLAGLPAALMLGPMMAAIFVGVGGGTIRVHDFAQNAAQVVIGCMIAGTITPAIIGTVLKEWPLCLGVVVATVAASSLLGWGLGRLRVIPGTTAVWGLSPGGASVMVLMAEEFGADGRLVAFMQYLRVVCVAGVAAVIARFWVEPSGAAVHQTVWFPPVHWLNFAATIAVAGFGAALARVSRMPAGLIFGPLVLGAALHATGVVAIELPPCLLVTSFAIIGWRIGLAFTRPILAHAARTLPQTLMSIFALIAFCGGLAVVLSAALGVDPLTAYLATSPGGLDSAAVIAASSHVDLSFIMALQTLRAVIVMQLGPAIARFVARRLQQQTAASEEPAPSVSESPSEGAHPDRSPAPGALSAGS</sequence>
<keyword evidence="2" id="KW-0472">Membrane</keyword>
<keyword evidence="4" id="KW-1185">Reference proteome</keyword>
<keyword evidence="2" id="KW-0812">Transmembrane</keyword>
<evidence type="ECO:0000256" key="2">
    <source>
        <dbReference type="SAM" id="Phobius"/>
    </source>
</evidence>
<dbReference type="AlphaFoldDB" id="A0A225DGQ5"/>
<dbReference type="PANTHER" id="PTHR38457:SF1">
    <property type="entry name" value="REGULATOR ABRB-RELATED"/>
    <property type="match status" value="1"/>
</dbReference>
<feature type="transmembrane region" description="Helical" evidence="2">
    <location>
        <begin position="275"/>
        <end position="295"/>
    </location>
</feature>
<organism evidence="3 4">
    <name type="scientific">Fimbriiglobus ruber</name>
    <dbReference type="NCBI Taxonomy" id="1908690"/>
    <lineage>
        <taxon>Bacteria</taxon>
        <taxon>Pseudomonadati</taxon>
        <taxon>Planctomycetota</taxon>
        <taxon>Planctomycetia</taxon>
        <taxon>Gemmatales</taxon>
        <taxon>Gemmataceae</taxon>
        <taxon>Fimbriiglobus</taxon>
    </lineage>
</organism>
<dbReference type="GO" id="GO:0004497">
    <property type="term" value="F:monooxygenase activity"/>
    <property type="evidence" value="ECO:0007669"/>
    <property type="project" value="UniProtKB-KW"/>
</dbReference>
<feature type="transmembrane region" description="Helical" evidence="2">
    <location>
        <begin position="38"/>
        <end position="58"/>
    </location>
</feature>
<feature type="transmembrane region" description="Helical" evidence="2">
    <location>
        <begin position="94"/>
        <end position="113"/>
    </location>
</feature>
<reference evidence="4" key="1">
    <citation type="submission" date="2017-06" db="EMBL/GenBank/DDBJ databases">
        <title>Genome analysis of Fimbriiglobus ruber SP5, the first member of the order Planctomycetales with confirmed chitinolytic capability.</title>
        <authorList>
            <person name="Ravin N.V."/>
            <person name="Rakitin A.L."/>
            <person name="Ivanova A.A."/>
            <person name="Beletsky A.V."/>
            <person name="Kulichevskaya I.S."/>
            <person name="Mardanov A.V."/>
            <person name="Dedysh S.N."/>
        </authorList>
    </citation>
    <scope>NUCLEOTIDE SEQUENCE [LARGE SCALE GENOMIC DNA]</scope>
    <source>
        <strain evidence="4">SP5</strain>
    </source>
</reference>
<feature type="region of interest" description="Disordered" evidence="1">
    <location>
        <begin position="358"/>
        <end position="391"/>
    </location>
</feature>